<sequence>MNKKTAAISLITACLLAGQSTVPILQSSTVVYAAAALSLQELTARAIQVSPDLKDLNSNLEKKKQELIQAYKAINIQAEKDASKHAKEHSLSRDIDLGTKVPNAQLELKKAEREIENKRREIGLEIEQLYINAYQAQLGVQKAQSELKQAQVKVDDLTKKAIFGYAKQAAVDAAKKELETVQSSVTVATLAFKSSRNELGQKVGMDLDGDFTFDVPRQYAWLNQTVLWQMIARAEGTDLELWKAIEARRLAEAKVNLIRQLYTNKFGAQTMQILESTYSSTKETDYAAFMAKYNEMLANIEAKWRGKVWVLVFSFPFLKQVPKKDLQGEYEGMRYFEDMQNSLPLAMLEFDKARLKESDTRQKLVTKIKTSYLGVKQSEASYILAMKAQDHARQATKDAEQKKKFGVLKQEELDAVKASEVQAGEMVTSAFLAYKLSLSKLDLDTSGSVVYRNGLLPYQVDSGLDPLVQPPSVDLLLGGWKLEPVAEGMTSKFTVGDLKDGLQATHFTLHSKKTGKQIGERTAIKGELLHLNLAFSDISDLYIVLYNGDQKGDEAVLEGYAPKGTLTKK</sequence>
<keyword evidence="3" id="KW-1185">Reference proteome</keyword>
<proteinExistence type="predicted"/>
<evidence type="ECO:0000313" key="2">
    <source>
        <dbReference type="EMBL" id="ASS75483.1"/>
    </source>
</evidence>
<dbReference type="AlphaFoldDB" id="A0A223D1Z7"/>
<dbReference type="Gene3D" id="1.20.1600.10">
    <property type="entry name" value="Outer membrane efflux proteins (OEP)"/>
    <property type="match status" value="2"/>
</dbReference>
<evidence type="ECO:0000256" key="1">
    <source>
        <dbReference type="SAM" id="Coils"/>
    </source>
</evidence>
<reference evidence="2 3" key="1">
    <citation type="journal article" date="2015" name="Int. J. Syst. Evol. Microbiol.">
        <title>Tumebacillus algifaecis sp. nov., isolated from decomposing algal scum.</title>
        <authorList>
            <person name="Wu Y.F."/>
            <person name="Zhang B."/>
            <person name="Xing P."/>
            <person name="Wu Q.L."/>
            <person name="Liu S.J."/>
        </authorList>
    </citation>
    <scope>NUCLEOTIDE SEQUENCE [LARGE SCALE GENOMIC DNA]</scope>
    <source>
        <strain evidence="2 3">THMBR28</strain>
    </source>
</reference>
<keyword evidence="1" id="KW-0175">Coiled coil</keyword>
<accession>A0A223D1Z7</accession>
<dbReference type="KEGG" id="tab:CIG75_11170"/>
<organism evidence="2 3">
    <name type="scientific">Tumebacillus algifaecis</name>
    <dbReference type="NCBI Taxonomy" id="1214604"/>
    <lineage>
        <taxon>Bacteria</taxon>
        <taxon>Bacillati</taxon>
        <taxon>Bacillota</taxon>
        <taxon>Bacilli</taxon>
        <taxon>Bacillales</taxon>
        <taxon>Alicyclobacillaceae</taxon>
        <taxon>Tumebacillus</taxon>
    </lineage>
</organism>
<dbReference type="SUPFAM" id="SSF56954">
    <property type="entry name" value="Outer membrane efflux proteins (OEP)"/>
    <property type="match status" value="1"/>
</dbReference>
<gene>
    <name evidence="2" type="ORF">CIG75_11170</name>
</gene>
<name>A0A223D1Z7_9BACL</name>
<feature type="coiled-coil region" evidence="1">
    <location>
        <begin position="101"/>
        <end position="160"/>
    </location>
</feature>
<evidence type="ECO:0008006" key="4">
    <source>
        <dbReference type="Google" id="ProtNLM"/>
    </source>
</evidence>
<evidence type="ECO:0000313" key="3">
    <source>
        <dbReference type="Proteomes" id="UP000214688"/>
    </source>
</evidence>
<dbReference type="Proteomes" id="UP000214688">
    <property type="component" value="Chromosome"/>
</dbReference>
<dbReference type="EMBL" id="CP022657">
    <property type="protein sequence ID" value="ASS75483.1"/>
    <property type="molecule type" value="Genomic_DNA"/>
</dbReference>
<protein>
    <recommendedName>
        <fullName evidence="4">TolC family protein</fullName>
    </recommendedName>
</protein>